<comment type="caution">
    <text evidence="2">The sequence shown here is derived from an EMBL/GenBank/DDBJ whole genome shotgun (WGS) entry which is preliminary data.</text>
</comment>
<feature type="chain" id="PRO_5045876984" evidence="1">
    <location>
        <begin position="28"/>
        <end position="349"/>
    </location>
</feature>
<name>A0ABS8W6Q4_9GAMM</name>
<dbReference type="InterPro" id="IPR018642">
    <property type="entry name" value="DUF2066"/>
</dbReference>
<evidence type="ECO:0000256" key="1">
    <source>
        <dbReference type="SAM" id="SignalP"/>
    </source>
</evidence>
<keyword evidence="3" id="KW-1185">Reference proteome</keyword>
<dbReference type="RefSeq" id="WP_233051029.1">
    <property type="nucleotide sequence ID" value="NZ_JAIMJA010000001.1"/>
</dbReference>
<evidence type="ECO:0000313" key="2">
    <source>
        <dbReference type="EMBL" id="MCE2593421.1"/>
    </source>
</evidence>
<dbReference type="Pfam" id="PF09839">
    <property type="entry name" value="DUF2066"/>
    <property type="match status" value="1"/>
</dbReference>
<sequence>MNRKSVLVFKVKGVISCLMLVASWLNAASAENMYQVEVNSGANASNNELINTAFERVLLKVTGHYDTLDNDMLLKQLPPLPDLVHQQTVSGDGRTLIEFNPFKVNQLLRQAQIPVWPTPRPNTLFWIAQEQEGQKSLVSEHDGGSLIAGLKEGEQGRAMPILFPLLDFDDLNQLSLTDVWGRFLAPVVTASQRYNVDYIVLVKVTLAAEQSLLTWQLVDAQGLPLLQGEETGLVADSGVQVSNQLADYFAGQSSRVLEASDDDYIVVQIENVKAMADVVMVKRYFQQLTNVSKVTLKTISPGNMQLQLQLIGSQNELKQTVDMQANMTAIEPGIAGVDLSWRWQVMDNE</sequence>
<gene>
    <name evidence="2" type="ORF">K6Y31_01120</name>
</gene>
<proteinExistence type="predicted"/>
<dbReference type="Proteomes" id="UP001201273">
    <property type="component" value="Unassembled WGS sequence"/>
</dbReference>
<protein>
    <submittedName>
        <fullName evidence="2">DUF2066 domain-containing protein</fullName>
    </submittedName>
</protein>
<organism evidence="2 3">
    <name type="scientific">Motilimonas cestriensis</name>
    <dbReference type="NCBI Taxonomy" id="2742685"/>
    <lineage>
        <taxon>Bacteria</taxon>
        <taxon>Pseudomonadati</taxon>
        <taxon>Pseudomonadota</taxon>
        <taxon>Gammaproteobacteria</taxon>
        <taxon>Alteromonadales</taxon>
        <taxon>Alteromonadales genera incertae sedis</taxon>
        <taxon>Motilimonas</taxon>
    </lineage>
</organism>
<feature type="signal peptide" evidence="1">
    <location>
        <begin position="1"/>
        <end position="27"/>
    </location>
</feature>
<evidence type="ECO:0000313" key="3">
    <source>
        <dbReference type="Proteomes" id="UP001201273"/>
    </source>
</evidence>
<reference evidence="2 3" key="1">
    <citation type="journal article" date="2022" name="Environ. Microbiol. Rep.">
        <title>Eco-phylogenetic analyses reveal divergent evolution of vitamin B12 metabolism in the marine bacterial family 'Psychromonadaceae'.</title>
        <authorList>
            <person name="Jin X."/>
            <person name="Yang Y."/>
            <person name="Cao H."/>
            <person name="Gao B."/>
            <person name="Zhao Z."/>
        </authorList>
    </citation>
    <scope>NUCLEOTIDE SEQUENCE [LARGE SCALE GENOMIC DNA]</scope>
    <source>
        <strain evidence="2 3">MKS20</strain>
    </source>
</reference>
<accession>A0ABS8W6Q4</accession>
<keyword evidence="1" id="KW-0732">Signal</keyword>
<dbReference type="EMBL" id="JAIMJA010000001">
    <property type="protein sequence ID" value="MCE2593421.1"/>
    <property type="molecule type" value="Genomic_DNA"/>
</dbReference>